<evidence type="ECO:0000313" key="6">
    <source>
        <dbReference type="Proteomes" id="UP000181951"/>
    </source>
</evidence>
<name>A0A1H8F622_9ACTN</name>
<feature type="domain" description="AB hydrolase-1" evidence="3">
    <location>
        <begin position="29"/>
        <end position="251"/>
    </location>
</feature>
<feature type="domain" description="BD-FAE-like" evidence="4">
    <location>
        <begin position="297"/>
        <end position="396"/>
    </location>
</feature>
<dbReference type="InterPro" id="IPR029058">
    <property type="entry name" value="AB_hydrolase_fold"/>
</dbReference>
<dbReference type="InterPro" id="IPR049492">
    <property type="entry name" value="BD-FAE-like_dom"/>
</dbReference>
<sequence length="513" mass="53734">MSPAPPSVPAPAPAAAPVFVLVPELHTTAWVWDELAVTLRESGGHAHPVQLSPDPDADLETHIADVLAALEALDAHDGPPAAPAHPVVLVGHGYGIHPALGAADRRPDRVARVVHLDAGLPRDGDPPLALVPDQSLRDRLTGDVLAPPAAGDLQRWGSQDGVPAAAAERLLARAVPQPVRTLTQPLRLTGAVDAVPSTGVLCTANGTSIALVELLAGMGDPRIATLIERRARLFDLASGHWPMLSHPAELAGVLLAAAAGEGRELAVPERRDAASAPPGTFLLDVPECPRERVGRVDLHLPDAQEPRPAVVFVHGGPVPADRRPTPRDTPLFLGHARHAASLGLVGVTLDHRLHDLSSFPTAAADVAAAVDTVRADPRVDADRVALWFLSAGGLLSADWLAAPPPWLRCAAFSYPVLAPLPNWGLPAGRFRPADALGTAGALPLVLTRPGLELPEIAATVDAFLAAARRASIPLEVLELRLAQHGFEVLDHTGETRAAARRAMASVRRHLLAD</sequence>
<dbReference type="PANTHER" id="PTHR22946:SF9">
    <property type="entry name" value="POLYKETIDE TRANSFERASE AF380"/>
    <property type="match status" value="1"/>
</dbReference>
<keyword evidence="1 5" id="KW-0378">Hydrolase</keyword>
<protein>
    <submittedName>
        <fullName evidence="5">Alpha/beta hydrolase family protein</fullName>
    </submittedName>
</protein>
<dbReference type="Proteomes" id="UP000181951">
    <property type="component" value="Unassembled WGS sequence"/>
</dbReference>
<reference evidence="5 6" key="1">
    <citation type="submission" date="2016-10" db="EMBL/GenBank/DDBJ databases">
        <authorList>
            <person name="de Groot N.N."/>
        </authorList>
    </citation>
    <scope>NUCLEOTIDE SEQUENCE [LARGE SCALE GENOMIC DNA]</scope>
    <source>
        <strain evidence="5 6">CGMCC 4.2026</strain>
    </source>
</reference>
<dbReference type="SUPFAM" id="SSF53474">
    <property type="entry name" value="alpha/beta-Hydrolases"/>
    <property type="match status" value="2"/>
</dbReference>
<gene>
    <name evidence="5" type="ORF">SAMN05216267_1003157</name>
</gene>
<organism evidence="5 6">
    <name type="scientific">Actinacidiphila rubida</name>
    <dbReference type="NCBI Taxonomy" id="310780"/>
    <lineage>
        <taxon>Bacteria</taxon>
        <taxon>Bacillati</taxon>
        <taxon>Actinomycetota</taxon>
        <taxon>Actinomycetes</taxon>
        <taxon>Kitasatosporales</taxon>
        <taxon>Streptomycetaceae</taxon>
        <taxon>Actinacidiphila</taxon>
    </lineage>
</organism>
<dbReference type="STRING" id="310780.SAMN05216267_1003157"/>
<evidence type="ECO:0000313" key="5">
    <source>
        <dbReference type="EMBL" id="SEN27311.1"/>
    </source>
</evidence>
<keyword evidence="6" id="KW-1185">Reference proteome</keyword>
<dbReference type="RefSeq" id="WP_075016224.1">
    <property type="nucleotide sequence ID" value="NZ_FODD01000003.1"/>
</dbReference>
<dbReference type="InterPro" id="IPR050261">
    <property type="entry name" value="FrsA_esterase"/>
</dbReference>
<accession>A0A1H8F622</accession>
<evidence type="ECO:0000256" key="1">
    <source>
        <dbReference type="ARBA" id="ARBA00022801"/>
    </source>
</evidence>
<dbReference type="Gene3D" id="3.40.50.1820">
    <property type="entry name" value="alpha/beta hydrolase"/>
    <property type="match status" value="2"/>
</dbReference>
<dbReference type="GO" id="GO:0052689">
    <property type="term" value="F:carboxylic ester hydrolase activity"/>
    <property type="evidence" value="ECO:0007669"/>
    <property type="project" value="UniProtKB-ARBA"/>
</dbReference>
<evidence type="ECO:0000259" key="4">
    <source>
        <dbReference type="Pfam" id="PF20434"/>
    </source>
</evidence>
<comment type="similarity">
    <text evidence="2">Belongs to the AB hydrolase superfamily. FUS2 hydrolase family.</text>
</comment>
<proteinExistence type="inferred from homology"/>
<dbReference type="InterPro" id="IPR000073">
    <property type="entry name" value="AB_hydrolase_1"/>
</dbReference>
<evidence type="ECO:0000256" key="2">
    <source>
        <dbReference type="ARBA" id="ARBA00038115"/>
    </source>
</evidence>
<dbReference type="EMBL" id="FODD01000003">
    <property type="protein sequence ID" value="SEN27311.1"/>
    <property type="molecule type" value="Genomic_DNA"/>
</dbReference>
<dbReference type="OrthoDB" id="9773549at2"/>
<evidence type="ECO:0000259" key="3">
    <source>
        <dbReference type="Pfam" id="PF12697"/>
    </source>
</evidence>
<dbReference type="Pfam" id="PF20434">
    <property type="entry name" value="BD-FAE"/>
    <property type="match status" value="1"/>
</dbReference>
<dbReference type="PANTHER" id="PTHR22946">
    <property type="entry name" value="DIENELACTONE HYDROLASE DOMAIN-CONTAINING PROTEIN-RELATED"/>
    <property type="match status" value="1"/>
</dbReference>
<dbReference type="Pfam" id="PF12697">
    <property type="entry name" value="Abhydrolase_6"/>
    <property type="match status" value="1"/>
</dbReference>
<dbReference type="AlphaFoldDB" id="A0A1H8F622"/>